<dbReference type="STRING" id="610380.E2C783"/>
<keyword evidence="2 6" id="KW-0808">Transferase</keyword>
<comment type="pathway">
    <text evidence="5">Amino-acid biosynthesis; L-methionine biosynthesis via de novo pathway.</text>
</comment>
<keyword evidence="9" id="KW-1185">Reference proteome</keyword>
<dbReference type="SUPFAM" id="SSF82282">
    <property type="entry name" value="Homocysteine S-methyltransferase"/>
    <property type="match status" value="1"/>
</dbReference>
<dbReference type="GO" id="GO:0033528">
    <property type="term" value="P:S-methylmethionine cycle"/>
    <property type="evidence" value="ECO:0007669"/>
    <property type="project" value="TreeGrafter"/>
</dbReference>
<evidence type="ECO:0000313" key="9">
    <source>
        <dbReference type="Proteomes" id="UP000008237"/>
    </source>
</evidence>
<protein>
    <submittedName>
        <fullName evidence="8">Homocysteine S-methyltransferase</fullName>
    </submittedName>
</protein>
<dbReference type="GO" id="GO:0008898">
    <property type="term" value="F:S-adenosylmethionine-homocysteine S-methyltransferase activity"/>
    <property type="evidence" value="ECO:0007669"/>
    <property type="project" value="TreeGrafter"/>
</dbReference>
<dbReference type="InParanoid" id="E2C783"/>
<evidence type="ECO:0000256" key="2">
    <source>
        <dbReference type="ARBA" id="ARBA00022679"/>
    </source>
</evidence>
<evidence type="ECO:0000256" key="3">
    <source>
        <dbReference type="ARBA" id="ARBA00022723"/>
    </source>
</evidence>
<name>E2C783_HARSA</name>
<dbReference type="GO" id="GO:0032259">
    <property type="term" value="P:methylation"/>
    <property type="evidence" value="ECO:0007669"/>
    <property type="project" value="UniProtKB-KW"/>
</dbReference>
<dbReference type="OrthoDB" id="261426at2759"/>
<dbReference type="PhylomeDB" id="E2C783"/>
<reference evidence="8 9" key="1">
    <citation type="journal article" date="2010" name="Science">
        <title>Genomic comparison of the ants Camponotus floridanus and Harpegnathos saltator.</title>
        <authorList>
            <person name="Bonasio R."/>
            <person name="Zhang G."/>
            <person name="Ye C."/>
            <person name="Mutti N.S."/>
            <person name="Fang X."/>
            <person name="Qin N."/>
            <person name="Donahue G."/>
            <person name="Yang P."/>
            <person name="Li Q."/>
            <person name="Li C."/>
            <person name="Zhang P."/>
            <person name="Huang Z."/>
            <person name="Berger S.L."/>
            <person name="Reinberg D."/>
            <person name="Wang J."/>
            <person name="Liebig J."/>
        </authorList>
    </citation>
    <scope>NUCLEOTIDE SEQUENCE [LARGE SCALE GENOMIC DNA]</scope>
    <source>
        <strain evidence="8 9">R22 G/1</strain>
    </source>
</reference>
<feature type="domain" description="Hcy-binding" evidence="7">
    <location>
        <begin position="1"/>
        <end position="317"/>
    </location>
</feature>
<dbReference type="GO" id="GO:0046872">
    <property type="term" value="F:metal ion binding"/>
    <property type="evidence" value="ECO:0007669"/>
    <property type="project" value="UniProtKB-KW"/>
</dbReference>
<evidence type="ECO:0000259" key="7">
    <source>
        <dbReference type="PROSITE" id="PS50970"/>
    </source>
</evidence>
<evidence type="ECO:0000256" key="1">
    <source>
        <dbReference type="ARBA" id="ARBA00022603"/>
    </source>
</evidence>
<dbReference type="Pfam" id="PF02574">
    <property type="entry name" value="S-methyl_trans"/>
    <property type="match status" value="1"/>
</dbReference>
<comment type="cofactor">
    <cofactor evidence="6">
        <name>Zn(2+)</name>
        <dbReference type="ChEBI" id="CHEBI:29105"/>
    </cofactor>
</comment>
<evidence type="ECO:0000256" key="4">
    <source>
        <dbReference type="ARBA" id="ARBA00022833"/>
    </source>
</evidence>
<proteinExistence type="predicted"/>
<gene>
    <name evidence="8" type="ORF">EAI_05591</name>
</gene>
<keyword evidence="1 6" id="KW-0489">Methyltransferase</keyword>
<dbReference type="GO" id="GO:0009086">
    <property type="term" value="P:methionine biosynthetic process"/>
    <property type="evidence" value="ECO:0007669"/>
    <property type="project" value="TreeGrafter"/>
</dbReference>
<evidence type="ECO:0000256" key="5">
    <source>
        <dbReference type="ARBA" id="ARBA00034478"/>
    </source>
</evidence>
<evidence type="ECO:0000256" key="6">
    <source>
        <dbReference type="PROSITE-ProRule" id="PRU00333"/>
    </source>
</evidence>
<dbReference type="PANTHER" id="PTHR46015:SF1">
    <property type="entry name" value="HOMOCYSTEINE S-METHYLTRANSFERASE-LIKE ISOFORM 1"/>
    <property type="match status" value="1"/>
</dbReference>
<feature type="binding site" evidence="6">
    <location>
        <position position="233"/>
    </location>
    <ligand>
        <name>Zn(2+)</name>
        <dbReference type="ChEBI" id="CHEBI:29105"/>
    </ligand>
</feature>
<dbReference type="AlphaFoldDB" id="E2C783"/>
<dbReference type="EMBL" id="GL453340">
    <property type="protein sequence ID" value="EFN76196.1"/>
    <property type="molecule type" value="Genomic_DNA"/>
</dbReference>
<keyword evidence="3 6" id="KW-0479">Metal-binding</keyword>
<accession>E2C783</accession>
<feature type="binding site" evidence="6">
    <location>
        <position position="302"/>
    </location>
    <ligand>
        <name>Zn(2+)</name>
        <dbReference type="ChEBI" id="CHEBI:29105"/>
    </ligand>
</feature>
<keyword evidence="4 6" id="KW-0862">Zinc</keyword>
<evidence type="ECO:0000313" key="8">
    <source>
        <dbReference type="EMBL" id="EFN76196.1"/>
    </source>
</evidence>
<sequence length="346" mass="38451">MLRLPTVLDGDFISQTAANMGKTSIDDLPSILATVTNESTMFDTHLAFLRAGANMIRTNTYRTSVYNLNHFLGINVNNSASVITKAAMAARKAVLTHHSETSNDPTNQEVFHKTRPWIVGSCGPYGASLGDGTEYTGAYAKHLSLEDLIDWHEPRVRALLDAGVDMLSLGSVPCAKEAAAFVELMRNFPSTRVWISFYCYNDRILADGSNFRKIVKHCYNRLGDQMIAIGVSCVESSLVKPLFNIINREIFPRKIPLLVCPDKTTYRFKEDFTMETTGTTRSFFELPISDWLNDGAGIIGGCCGTLTDDIKYIRSEVDKYQDNVTIKQCPVNKNCSFNPSVDKAKL</sequence>
<feature type="binding site" evidence="6">
    <location>
        <position position="303"/>
    </location>
    <ligand>
        <name>Zn(2+)</name>
        <dbReference type="ChEBI" id="CHEBI:29105"/>
    </ligand>
</feature>
<dbReference type="InterPro" id="IPR051486">
    <property type="entry name" value="Hcy_S-methyltransferase"/>
</dbReference>
<dbReference type="Gene3D" id="3.20.20.330">
    <property type="entry name" value="Homocysteine-binding-like domain"/>
    <property type="match status" value="1"/>
</dbReference>
<dbReference type="InterPro" id="IPR003726">
    <property type="entry name" value="HCY_dom"/>
</dbReference>
<dbReference type="InterPro" id="IPR036589">
    <property type="entry name" value="HCY_dom_sf"/>
</dbReference>
<dbReference type="PANTHER" id="PTHR46015">
    <property type="entry name" value="ZGC:172121"/>
    <property type="match status" value="1"/>
</dbReference>
<organism evidence="9">
    <name type="scientific">Harpegnathos saltator</name>
    <name type="common">Jerdon's jumping ant</name>
    <dbReference type="NCBI Taxonomy" id="610380"/>
    <lineage>
        <taxon>Eukaryota</taxon>
        <taxon>Metazoa</taxon>
        <taxon>Ecdysozoa</taxon>
        <taxon>Arthropoda</taxon>
        <taxon>Hexapoda</taxon>
        <taxon>Insecta</taxon>
        <taxon>Pterygota</taxon>
        <taxon>Neoptera</taxon>
        <taxon>Endopterygota</taxon>
        <taxon>Hymenoptera</taxon>
        <taxon>Apocrita</taxon>
        <taxon>Aculeata</taxon>
        <taxon>Formicoidea</taxon>
        <taxon>Formicidae</taxon>
        <taxon>Ponerinae</taxon>
        <taxon>Ponerini</taxon>
        <taxon>Harpegnathos</taxon>
    </lineage>
</organism>
<dbReference type="Proteomes" id="UP000008237">
    <property type="component" value="Unassembled WGS sequence"/>
</dbReference>
<dbReference type="PROSITE" id="PS50970">
    <property type="entry name" value="HCY"/>
    <property type="match status" value="1"/>
</dbReference>